<dbReference type="Gene3D" id="1.10.287.130">
    <property type="match status" value="1"/>
</dbReference>
<dbReference type="Pfam" id="PF02518">
    <property type="entry name" value="HATPase_c"/>
    <property type="match status" value="1"/>
</dbReference>
<dbReference type="PROSITE" id="PS50109">
    <property type="entry name" value="HIS_KIN"/>
    <property type="match status" value="1"/>
</dbReference>
<feature type="domain" description="Histidine kinase" evidence="11">
    <location>
        <begin position="153"/>
        <end position="365"/>
    </location>
</feature>
<evidence type="ECO:0000256" key="6">
    <source>
        <dbReference type="ARBA" id="ARBA00022692"/>
    </source>
</evidence>
<dbReference type="CDD" id="cd06225">
    <property type="entry name" value="HAMP"/>
    <property type="match status" value="1"/>
</dbReference>
<protein>
    <recommendedName>
        <fullName evidence="3">histidine kinase</fullName>
        <ecNumber evidence="3">2.7.13.3</ecNumber>
    </recommendedName>
</protein>
<dbReference type="InterPro" id="IPR050736">
    <property type="entry name" value="Sensor_HK_Regulatory"/>
</dbReference>
<keyword evidence="10" id="KW-0472">Membrane</keyword>
<evidence type="ECO:0000256" key="5">
    <source>
        <dbReference type="ARBA" id="ARBA00022679"/>
    </source>
</evidence>
<evidence type="ECO:0000259" key="12">
    <source>
        <dbReference type="PROSITE" id="PS50885"/>
    </source>
</evidence>
<dbReference type="PROSITE" id="PS50885">
    <property type="entry name" value="HAMP"/>
    <property type="match status" value="1"/>
</dbReference>
<dbReference type="Gene3D" id="6.10.340.10">
    <property type="match status" value="1"/>
</dbReference>
<dbReference type="Pfam" id="PF00672">
    <property type="entry name" value="HAMP"/>
    <property type="match status" value="1"/>
</dbReference>
<evidence type="ECO:0000256" key="3">
    <source>
        <dbReference type="ARBA" id="ARBA00012438"/>
    </source>
</evidence>
<dbReference type="InterPro" id="IPR036890">
    <property type="entry name" value="HATPase_C_sf"/>
</dbReference>
<name>A0ABN6YRR7_9MICO</name>
<comment type="subcellular location">
    <subcellularLocation>
        <location evidence="2">Cell membrane</location>
    </subcellularLocation>
</comment>
<proteinExistence type="predicted"/>
<dbReference type="RefSeq" id="WP_289231812.1">
    <property type="nucleotide sequence ID" value="NZ_AP027735.1"/>
</dbReference>
<dbReference type="Gene3D" id="3.30.565.10">
    <property type="entry name" value="Histidine kinase-like ATPase, C-terminal domain"/>
    <property type="match status" value="1"/>
</dbReference>
<dbReference type="SUPFAM" id="SSF55874">
    <property type="entry name" value="ATPase domain of HSP90 chaperone/DNA topoisomerase II/histidine kinase"/>
    <property type="match status" value="1"/>
</dbReference>
<evidence type="ECO:0000259" key="11">
    <source>
        <dbReference type="PROSITE" id="PS50109"/>
    </source>
</evidence>
<dbReference type="PRINTS" id="PR00344">
    <property type="entry name" value="BCTRLSENSOR"/>
</dbReference>
<accession>A0ABN6YRR7</accession>
<keyword evidence="4" id="KW-0597">Phosphoprotein</keyword>
<dbReference type="SMART" id="SM00387">
    <property type="entry name" value="HATPase_c"/>
    <property type="match status" value="1"/>
</dbReference>
<comment type="catalytic activity">
    <reaction evidence="1">
        <text>ATP + protein L-histidine = ADP + protein N-phospho-L-histidine.</text>
        <dbReference type="EC" id="2.7.13.3"/>
    </reaction>
</comment>
<dbReference type="Pfam" id="PF00512">
    <property type="entry name" value="HisKA"/>
    <property type="match status" value="1"/>
</dbReference>
<reference evidence="13" key="1">
    <citation type="journal article" date="2014" name="Int. J. Syst. Evol. Microbiol.">
        <title>Complete genome of a new Firmicutes species belonging to the dominant human colonic microbiota ('Ruminococcus bicirculans') reveals two chromosomes and a selective capacity to utilize plant glucans.</title>
        <authorList>
            <consortium name="NISC Comparative Sequencing Program"/>
            <person name="Wegmann U."/>
            <person name="Louis P."/>
            <person name="Goesmann A."/>
            <person name="Henrissat B."/>
            <person name="Duncan S.H."/>
            <person name="Flint H.J."/>
        </authorList>
    </citation>
    <scope>NUCLEOTIDE SEQUENCE</scope>
    <source>
        <strain evidence="13">NBRC 110608</strain>
    </source>
</reference>
<evidence type="ECO:0000256" key="2">
    <source>
        <dbReference type="ARBA" id="ARBA00004236"/>
    </source>
</evidence>
<dbReference type="SMART" id="SM00388">
    <property type="entry name" value="HisKA"/>
    <property type="match status" value="1"/>
</dbReference>
<dbReference type="InterPro" id="IPR003660">
    <property type="entry name" value="HAMP_dom"/>
</dbReference>
<dbReference type="CDD" id="cd00075">
    <property type="entry name" value="HATPase"/>
    <property type="match status" value="1"/>
</dbReference>
<dbReference type="InterPro" id="IPR036097">
    <property type="entry name" value="HisK_dim/P_sf"/>
</dbReference>
<dbReference type="EMBL" id="AP027735">
    <property type="protein sequence ID" value="BDZ60010.1"/>
    <property type="molecule type" value="Genomic_DNA"/>
</dbReference>
<dbReference type="SUPFAM" id="SSF158472">
    <property type="entry name" value="HAMP domain-like"/>
    <property type="match status" value="1"/>
</dbReference>
<gene>
    <name evidence="13" type="ORF">GCM10025872_36670</name>
</gene>
<evidence type="ECO:0000256" key="10">
    <source>
        <dbReference type="SAM" id="Phobius"/>
    </source>
</evidence>
<keyword evidence="8 10" id="KW-1133">Transmembrane helix</keyword>
<dbReference type="SUPFAM" id="SSF47384">
    <property type="entry name" value="Homodimeric domain of signal transducing histidine kinase"/>
    <property type="match status" value="1"/>
</dbReference>
<reference evidence="13" key="2">
    <citation type="submission" date="2023-02" db="EMBL/GenBank/DDBJ databases">
        <authorList>
            <person name="Sun Q."/>
            <person name="Mori K."/>
        </authorList>
    </citation>
    <scope>NUCLEOTIDE SEQUENCE</scope>
    <source>
        <strain evidence="13">NBRC 110608</strain>
    </source>
</reference>
<sequence length="365" mass="38347">MSRERGRPRLSTGLLFAQLAVLVVAAVVAAVTAALVGPPLFHEHMVRAGADPSSSTLAHVEEAFRSAGLITLATAGGAAVLAAAVVAWVLGRRLARPLTSMATAAGEIADGRRDVRLDEPSTPAEIATVTTAFNRMADDLEQTEQVRRRLLSDLAHELRTPLATMTAYLDGLEDGVEPDASTAGVLREQVERLTRLTHDLRAVSQADESALVLDRESIDVTALLAASVEPVRTRLAGSAVSLRSDVAPGLVVTGDRLRLQQVMTNLLDNAVRHTSAGSIMVRAAARDDAVEVVVSDTGEGIAGEHLAYVFDRFFRADTARDRDHGGSGLGLAICRALVHAHGGTITVASDGPGTGATFTVRLPRA</sequence>
<dbReference type="PANTHER" id="PTHR43711:SF1">
    <property type="entry name" value="HISTIDINE KINASE 1"/>
    <property type="match status" value="1"/>
</dbReference>
<evidence type="ECO:0000313" key="13">
    <source>
        <dbReference type="EMBL" id="BDZ60010.1"/>
    </source>
</evidence>
<dbReference type="InterPro" id="IPR004358">
    <property type="entry name" value="Sig_transdc_His_kin-like_C"/>
</dbReference>
<evidence type="ECO:0000256" key="4">
    <source>
        <dbReference type="ARBA" id="ARBA00022553"/>
    </source>
</evidence>
<evidence type="ECO:0000256" key="8">
    <source>
        <dbReference type="ARBA" id="ARBA00022989"/>
    </source>
</evidence>
<dbReference type="InterPro" id="IPR003661">
    <property type="entry name" value="HisK_dim/P_dom"/>
</dbReference>
<evidence type="ECO:0000256" key="9">
    <source>
        <dbReference type="ARBA" id="ARBA00023012"/>
    </source>
</evidence>
<keyword evidence="5" id="KW-0808">Transferase</keyword>
<keyword evidence="6 10" id="KW-0812">Transmembrane</keyword>
<dbReference type="InterPro" id="IPR003594">
    <property type="entry name" value="HATPase_dom"/>
</dbReference>
<feature type="transmembrane region" description="Helical" evidence="10">
    <location>
        <begin position="67"/>
        <end position="91"/>
    </location>
</feature>
<dbReference type="GO" id="GO:0016301">
    <property type="term" value="F:kinase activity"/>
    <property type="evidence" value="ECO:0007669"/>
    <property type="project" value="UniProtKB-KW"/>
</dbReference>
<dbReference type="CDD" id="cd00082">
    <property type="entry name" value="HisKA"/>
    <property type="match status" value="1"/>
</dbReference>
<dbReference type="PANTHER" id="PTHR43711">
    <property type="entry name" value="TWO-COMPONENT HISTIDINE KINASE"/>
    <property type="match status" value="1"/>
</dbReference>
<dbReference type="SMART" id="SM00304">
    <property type="entry name" value="HAMP"/>
    <property type="match status" value="1"/>
</dbReference>
<evidence type="ECO:0000256" key="7">
    <source>
        <dbReference type="ARBA" id="ARBA00022777"/>
    </source>
</evidence>
<feature type="domain" description="HAMP" evidence="12">
    <location>
        <begin position="92"/>
        <end position="145"/>
    </location>
</feature>
<keyword evidence="7 13" id="KW-0418">Kinase</keyword>
<evidence type="ECO:0000256" key="1">
    <source>
        <dbReference type="ARBA" id="ARBA00000085"/>
    </source>
</evidence>
<dbReference type="InterPro" id="IPR005467">
    <property type="entry name" value="His_kinase_dom"/>
</dbReference>
<organism evidence="13">
    <name type="scientific">Barrientosiimonas endolithica</name>
    <dbReference type="NCBI Taxonomy" id="1535208"/>
    <lineage>
        <taxon>Bacteria</taxon>
        <taxon>Bacillati</taxon>
        <taxon>Actinomycetota</taxon>
        <taxon>Actinomycetes</taxon>
        <taxon>Micrococcales</taxon>
        <taxon>Dermacoccaceae</taxon>
        <taxon>Barrientosiimonas</taxon>
    </lineage>
</organism>
<dbReference type="EC" id="2.7.13.3" evidence="3"/>
<keyword evidence="9" id="KW-0902">Two-component regulatory system</keyword>